<dbReference type="PRINTS" id="PR00400">
    <property type="entry name" value="TETREPRESSOR"/>
</dbReference>
<comment type="caution">
    <text evidence="7">The sequence shown here is derived from an EMBL/GenBank/DDBJ whole genome shotgun (WGS) entry which is preliminary data.</text>
</comment>
<dbReference type="InterPro" id="IPR009057">
    <property type="entry name" value="Homeodomain-like_sf"/>
</dbReference>
<dbReference type="Gene3D" id="1.10.357.10">
    <property type="entry name" value="Tetracycline Repressor, domain 2"/>
    <property type="match status" value="1"/>
</dbReference>
<dbReference type="EMBL" id="JANYMP010000010">
    <property type="protein sequence ID" value="MCS7479419.1"/>
    <property type="molecule type" value="Genomic_DNA"/>
</dbReference>
<evidence type="ECO:0000259" key="6">
    <source>
        <dbReference type="PROSITE" id="PS50977"/>
    </source>
</evidence>
<dbReference type="PROSITE" id="PS50977">
    <property type="entry name" value="HTH_TETR_2"/>
    <property type="match status" value="1"/>
</dbReference>
<evidence type="ECO:0000256" key="2">
    <source>
        <dbReference type="ARBA" id="ARBA00023015"/>
    </source>
</evidence>
<evidence type="ECO:0000313" key="7">
    <source>
        <dbReference type="EMBL" id="MCS7479419.1"/>
    </source>
</evidence>
<keyword evidence="4" id="KW-0804">Transcription</keyword>
<keyword evidence="8" id="KW-1185">Reference proteome</keyword>
<dbReference type="GO" id="GO:0045892">
    <property type="term" value="P:negative regulation of DNA-templated transcription"/>
    <property type="evidence" value="ECO:0007669"/>
    <property type="project" value="InterPro"/>
</dbReference>
<evidence type="ECO:0000256" key="3">
    <source>
        <dbReference type="ARBA" id="ARBA00023125"/>
    </source>
</evidence>
<dbReference type="AlphaFoldDB" id="A0A9X2VMZ9"/>
<dbReference type="InterPro" id="IPR036271">
    <property type="entry name" value="Tet_transcr_reg_TetR-rel_C_sf"/>
</dbReference>
<dbReference type="GO" id="GO:0000976">
    <property type="term" value="F:transcription cis-regulatory region binding"/>
    <property type="evidence" value="ECO:0007669"/>
    <property type="project" value="TreeGrafter"/>
</dbReference>
<evidence type="ECO:0000313" key="8">
    <source>
        <dbReference type="Proteomes" id="UP001141259"/>
    </source>
</evidence>
<proteinExistence type="predicted"/>
<sequence length="213" mass="22538">MTPRRREPLSRDRVVASALALVELHGVEALSMRKLAAELGVEAMSLYNHVANKDDVLDAIAEVVFADVALPPPTADWRVDARALADAFRAAALAHPRTASLSLARQLGYPAVPVTEAALDVLARAGFDPEQAVHASRTLLAYVIGTLLREIGSGPPDETREPALVATGLPRVAEAARHLAVCHHEAEYRFGLDLVLDALALRAVGAAGGPSAR</sequence>
<dbReference type="SUPFAM" id="SSF46689">
    <property type="entry name" value="Homeodomain-like"/>
    <property type="match status" value="1"/>
</dbReference>
<dbReference type="RefSeq" id="WP_259624925.1">
    <property type="nucleotide sequence ID" value="NZ_JANYMP010000010.1"/>
</dbReference>
<dbReference type="PANTHER" id="PTHR30055">
    <property type="entry name" value="HTH-TYPE TRANSCRIPTIONAL REGULATOR RUTR"/>
    <property type="match status" value="1"/>
</dbReference>
<dbReference type="Gene3D" id="1.10.10.60">
    <property type="entry name" value="Homeodomain-like"/>
    <property type="match status" value="1"/>
</dbReference>
<keyword evidence="2" id="KW-0805">Transcription regulation</keyword>
<dbReference type="InterPro" id="IPR001647">
    <property type="entry name" value="HTH_TetR"/>
</dbReference>
<evidence type="ECO:0000256" key="5">
    <source>
        <dbReference type="PROSITE-ProRule" id="PRU00335"/>
    </source>
</evidence>
<reference evidence="7" key="1">
    <citation type="submission" date="2022-08" db="EMBL/GenBank/DDBJ databases">
        <authorList>
            <person name="Tistechok S."/>
            <person name="Samborskyy M."/>
            <person name="Roman I."/>
        </authorList>
    </citation>
    <scope>NUCLEOTIDE SEQUENCE</scope>
    <source>
        <strain evidence="7">DSM 103496</strain>
    </source>
</reference>
<feature type="domain" description="HTH tetR-type" evidence="6">
    <location>
        <begin position="8"/>
        <end position="68"/>
    </location>
</feature>
<keyword evidence="3 5" id="KW-0238">DNA-binding</keyword>
<dbReference type="Proteomes" id="UP001141259">
    <property type="component" value="Unassembled WGS sequence"/>
</dbReference>
<name>A0A9X2VMZ9_9PSEU</name>
<gene>
    <name evidence="7" type="ORF">NZH93_21355</name>
</gene>
<dbReference type="PANTHER" id="PTHR30055:SF151">
    <property type="entry name" value="TRANSCRIPTIONAL REGULATORY PROTEIN"/>
    <property type="match status" value="1"/>
</dbReference>
<evidence type="ECO:0000256" key="4">
    <source>
        <dbReference type="ARBA" id="ARBA00023163"/>
    </source>
</evidence>
<dbReference type="InterPro" id="IPR004111">
    <property type="entry name" value="Repressor_TetR_C"/>
</dbReference>
<dbReference type="InterPro" id="IPR003012">
    <property type="entry name" value="Tet_transcr_reg_TetR"/>
</dbReference>
<accession>A0A9X2VMZ9</accession>
<dbReference type="Pfam" id="PF00440">
    <property type="entry name" value="TetR_N"/>
    <property type="match status" value="1"/>
</dbReference>
<dbReference type="GO" id="GO:0003700">
    <property type="term" value="F:DNA-binding transcription factor activity"/>
    <property type="evidence" value="ECO:0007669"/>
    <property type="project" value="TreeGrafter"/>
</dbReference>
<protein>
    <submittedName>
        <fullName evidence="7">TetR/AcrR family transcriptional regulator C-terminal domain-containing protein</fullName>
    </submittedName>
</protein>
<dbReference type="GO" id="GO:0046677">
    <property type="term" value="P:response to antibiotic"/>
    <property type="evidence" value="ECO:0007669"/>
    <property type="project" value="InterPro"/>
</dbReference>
<keyword evidence="1" id="KW-0678">Repressor</keyword>
<dbReference type="Pfam" id="PF02909">
    <property type="entry name" value="TetR_C_1"/>
    <property type="match status" value="1"/>
</dbReference>
<evidence type="ECO:0000256" key="1">
    <source>
        <dbReference type="ARBA" id="ARBA00022491"/>
    </source>
</evidence>
<dbReference type="InterPro" id="IPR050109">
    <property type="entry name" value="HTH-type_TetR-like_transc_reg"/>
</dbReference>
<organism evidence="7 8">
    <name type="scientific">Umezawaea endophytica</name>
    <dbReference type="NCBI Taxonomy" id="1654476"/>
    <lineage>
        <taxon>Bacteria</taxon>
        <taxon>Bacillati</taxon>
        <taxon>Actinomycetota</taxon>
        <taxon>Actinomycetes</taxon>
        <taxon>Pseudonocardiales</taxon>
        <taxon>Pseudonocardiaceae</taxon>
        <taxon>Umezawaea</taxon>
    </lineage>
</organism>
<dbReference type="SUPFAM" id="SSF48498">
    <property type="entry name" value="Tetracyclin repressor-like, C-terminal domain"/>
    <property type="match status" value="1"/>
</dbReference>
<feature type="DNA-binding region" description="H-T-H motif" evidence="5">
    <location>
        <begin position="31"/>
        <end position="50"/>
    </location>
</feature>